<reference evidence="3 4" key="1">
    <citation type="journal article" date="1998" name="Science">
        <title>Genome sequence of the nematode C. elegans: a platform for investigating biology.</title>
        <authorList>
            <consortium name="The C. elegans sequencing consortium"/>
            <person name="Sulson J.E."/>
            <person name="Waterston R."/>
        </authorList>
    </citation>
    <scope>NUCLEOTIDE SEQUENCE [LARGE SCALE GENOMIC DNA]</scope>
    <source>
        <strain evidence="3 4">Bristol N2</strain>
    </source>
</reference>
<dbReference type="AlphaFoldDB" id="F3Y5R0"/>
<dbReference type="EMBL" id="BX284601">
    <property type="protein sequence ID" value="CCA65674.1"/>
    <property type="molecule type" value="Genomic_DNA"/>
</dbReference>
<dbReference type="WormBase" id="Y54E5A.7b">
    <property type="protein sequence ID" value="CE45898"/>
    <property type="gene ID" value="WBGene00013202"/>
    <property type="gene designation" value="gid-1"/>
</dbReference>
<dbReference type="GeneID" id="173332"/>
<dbReference type="SMART" id="SM00668">
    <property type="entry name" value="CTLH"/>
    <property type="match status" value="1"/>
</dbReference>
<feature type="domain" description="CTLH" evidence="2">
    <location>
        <begin position="55"/>
        <end position="113"/>
    </location>
</feature>
<accession>F3Y5R0</accession>
<evidence type="ECO:0000313" key="4">
    <source>
        <dbReference type="Proteomes" id="UP000001940"/>
    </source>
</evidence>
<organism evidence="3 4">
    <name type="scientific">Caenorhabditis elegans</name>
    <dbReference type="NCBI Taxonomy" id="6239"/>
    <lineage>
        <taxon>Eukaryota</taxon>
        <taxon>Metazoa</taxon>
        <taxon>Ecdysozoa</taxon>
        <taxon>Nematoda</taxon>
        <taxon>Chromadorea</taxon>
        <taxon>Rhabditida</taxon>
        <taxon>Rhabditina</taxon>
        <taxon>Rhabditomorpha</taxon>
        <taxon>Rhabditoidea</taxon>
        <taxon>Rhabditidae</taxon>
        <taxon>Peloderinae</taxon>
        <taxon>Caenorhabditis</taxon>
    </lineage>
</organism>
<keyword evidence="6" id="KW-1267">Proteomics identification</keyword>
<dbReference type="Bgee" id="WBGene00013202">
    <property type="expression patterns" value="Expressed in embryo and 4 other cell types or tissues"/>
</dbReference>
<evidence type="ECO:0007829" key="6">
    <source>
        <dbReference type="PeptideAtlas" id="F3Y5R0"/>
    </source>
</evidence>
<dbReference type="RefSeq" id="NP_001252409.1">
    <property type="nucleotide sequence ID" value="NM_001265480.3"/>
</dbReference>
<sequence>MNKKIHLLENIKMPENFGKQMNRIVSSFLGTTGALATLQKFEETTKPEVPIDHEYYAQRKEITDMILKAARGAEIHEKIEKYFPGLVEDDANVHLLILCLRYIDLANTLHEPPNCFTNSTTGRSPSPTEIRARPPKLLKGSQCKTTKRTREAQRRSANSQVHTPPPVRLTNAKATEELYLKDAKIERFYIDQDTEEEMLHIDGVSMPTKMFVELEKSGQYRKLNYILKMGREIMKVAGEMRGNIAPEARKVVEIATSMVSSPERPAKHPLSFALRRFIANSVVDMICYYVHHKREGKSTKRPRGTSTGEIPGSSSLRMFSELRNLFTGWKGLHIDYSTNDKKMAGIHFVRKMILEEPNFNEKEIIYTDEPMELAHERPDPPPREIIRQQRNEFQF</sequence>
<dbReference type="PROSITE" id="PS50896">
    <property type="entry name" value="LISH"/>
    <property type="match status" value="1"/>
</dbReference>
<dbReference type="CTD" id="173332"/>
<evidence type="ECO:0000313" key="5">
    <source>
        <dbReference type="WormBase" id="Y54E5A.7b"/>
    </source>
</evidence>
<dbReference type="PROSITE" id="PS50897">
    <property type="entry name" value="CTLH"/>
    <property type="match status" value="1"/>
</dbReference>
<dbReference type="InterPro" id="IPR006594">
    <property type="entry name" value="LisH"/>
</dbReference>
<name>F3Y5R0_CAEEL</name>
<keyword evidence="4" id="KW-1185">Reference proteome</keyword>
<evidence type="ECO:0000313" key="3">
    <source>
        <dbReference type="EMBL" id="CCA65674.1"/>
    </source>
</evidence>
<evidence type="ECO:0000256" key="1">
    <source>
        <dbReference type="SAM" id="MobiDB-lite"/>
    </source>
</evidence>
<dbReference type="HOGENOM" id="CLU_028137_0_0_1"/>
<dbReference type="ExpressionAtlas" id="F3Y5R0">
    <property type="expression patterns" value="baseline and differential"/>
</dbReference>
<dbReference type="AGR" id="WB:WBGene00013202"/>
<proteinExistence type="evidence at protein level"/>
<evidence type="ECO:0000259" key="2">
    <source>
        <dbReference type="PROSITE" id="PS50897"/>
    </source>
</evidence>
<feature type="region of interest" description="Disordered" evidence="1">
    <location>
        <begin position="141"/>
        <end position="167"/>
    </location>
</feature>
<gene>
    <name evidence="3 5" type="primary">gid-1</name>
    <name evidence="3" type="ORF">CELE_Y54E5A.7</name>
    <name evidence="5" type="ORF">Y54E5A.7</name>
</gene>
<protein>
    <submittedName>
        <fullName evidence="3">CTLH domain-containing protein</fullName>
    </submittedName>
</protein>
<dbReference type="PeptideAtlas" id="F3Y5R0"/>
<dbReference type="InterPro" id="IPR006595">
    <property type="entry name" value="CTLH_C"/>
</dbReference>
<dbReference type="OrthoDB" id="5809049at2759"/>
<dbReference type="Proteomes" id="UP000001940">
    <property type="component" value="Chromosome I"/>
</dbReference>